<evidence type="ECO:0000256" key="3">
    <source>
        <dbReference type="ARBA" id="ARBA00022840"/>
    </source>
</evidence>
<dbReference type="InterPro" id="IPR011184">
    <property type="entry name" value="DNA_mismatch_repair_Msh2"/>
</dbReference>
<dbReference type="PANTHER" id="PTHR11361:SF35">
    <property type="entry name" value="DNA MISMATCH REPAIR PROTEIN MSH2"/>
    <property type="match status" value="1"/>
</dbReference>
<evidence type="ECO:0000313" key="9">
    <source>
        <dbReference type="Proteomes" id="UP000481153"/>
    </source>
</evidence>
<dbReference type="GO" id="GO:0006298">
    <property type="term" value="P:mismatch repair"/>
    <property type="evidence" value="ECO:0007669"/>
    <property type="project" value="InterPro"/>
</dbReference>
<evidence type="ECO:0000256" key="6">
    <source>
        <dbReference type="SAM" id="Coils"/>
    </source>
</evidence>
<dbReference type="SUPFAM" id="SSF52540">
    <property type="entry name" value="P-loop containing nucleoside triphosphate hydrolases"/>
    <property type="match status" value="1"/>
</dbReference>
<evidence type="ECO:0000313" key="8">
    <source>
        <dbReference type="EMBL" id="KAF0725374.1"/>
    </source>
</evidence>
<organism evidence="8 9">
    <name type="scientific">Aphanomyces euteiches</name>
    <dbReference type="NCBI Taxonomy" id="100861"/>
    <lineage>
        <taxon>Eukaryota</taxon>
        <taxon>Sar</taxon>
        <taxon>Stramenopiles</taxon>
        <taxon>Oomycota</taxon>
        <taxon>Saprolegniomycetes</taxon>
        <taxon>Saprolegniales</taxon>
        <taxon>Verrucalvaceae</taxon>
        <taxon>Aphanomyces</taxon>
    </lineage>
</organism>
<dbReference type="InterPro" id="IPR045076">
    <property type="entry name" value="MutS"/>
</dbReference>
<dbReference type="GO" id="GO:0030983">
    <property type="term" value="F:mismatched DNA binding"/>
    <property type="evidence" value="ECO:0007669"/>
    <property type="project" value="InterPro"/>
</dbReference>
<feature type="coiled-coil region" evidence="6">
    <location>
        <begin position="348"/>
        <end position="375"/>
    </location>
</feature>
<evidence type="ECO:0000256" key="2">
    <source>
        <dbReference type="ARBA" id="ARBA00022741"/>
    </source>
</evidence>
<evidence type="ECO:0000256" key="4">
    <source>
        <dbReference type="ARBA" id="ARBA00023125"/>
    </source>
</evidence>
<dbReference type="PROSITE" id="PS00486">
    <property type="entry name" value="DNA_MISMATCH_REPAIR_2"/>
    <property type="match status" value="1"/>
</dbReference>
<dbReference type="AlphaFoldDB" id="A0A6G0WFT4"/>
<dbReference type="GO" id="GO:0032301">
    <property type="term" value="C:MutSalpha complex"/>
    <property type="evidence" value="ECO:0007669"/>
    <property type="project" value="TreeGrafter"/>
</dbReference>
<sequence length="758" mass="84115">MEDDLTKDAAVSTDVLMAVQVRSKKQQNEVGVAVRRPRVRNSCIRNAPDEDKNQWELVLYSFTDCIQLSTLDNLLVQLAPSECLVSEGDMDNKVLRLLLQSHNVDRTAVPGKRFKTPMSSMESNLCRLLGVSSVQASHRVELDMESALGSLSALIETLSLMTVTEGYGAYSLSTGDVDSVMQLDRAALTALNLLPDPIIGIQAQNASVLELLNRGKTAMGRRMLERWIRMPLMDPKTIEERQNVVATFVDESTLRMELLDESMKVLPDLEKLAASLGKQKSVKLDHLVSVYDSAKFIIPRIVEALEDHETLHESFKVPLSKIQRDFSGFIALIEELVDMNSRPHVTVNAKHDSELQEIRNSLNEVEEAIEDEHHRAKQDIGGDIKCEKDKVRGYVFRLINKKEEERLSKMKDVHICQVLVNGLYFTTSTLKKLGKSYLQYIADYEARQAHILNAAIEVAATYVPVIESASKLLATLDVLLGFAHVASHASYCRPVIGTSSIVLQNARHPCVELQDGVEFIPNNVEMERKSRFQLITGPNMGGKSTYIRALGAIVVMAQIGSFVPATSAMVPIVDRLLVRVGAGDMQQRGVSTFMLEMLEAAVICKKATERSLVIIDELGRGTSTYDGFGLAWAISDYLVKRNCWCVFATHFHELTALAKEASGVVNKHVTAHTADNHIAMVYEVRDGPCLESFGIHVAEMAGFPSSVVASAKRKASDLEHFDLSKSHKKPHFREAFRSIDMDAIQDDDAVLARVSALL</sequence>
<keyword evidence="2" id="KW-0547">Nucleotide-binding</keyword>
<reference evidence="8 9" key="1">
    <citation type="submission" date="2019-07" db="EMBL/GenBank/DDBJ databases">
        <title>Genomics analysis of Aphanomyces spp. identifies a new class of oomycete effector associated with host adaptation.</title>
        <authorList>
            <person name="Gaulin E."/>
        </authorList>
    </citation>
    <scope>NUCLEOTIDE SEQUENCE [LARGE SCALE GENOMIC DNA]</scope>
    <source>
        <strain evidence="8 9">ATCC 201684</strain>
    </source>
</reference>
<dbReference type="Proteomes" id="UP000481153">
    <property type="component" value="Unassembled WGS sequence"/>
</dbReference>
<protein>
    <recommendedName>
        <fullName evidence="7">DNA mismatch repair proteins mutS family domain-containing protein</fullName>
    </recommendedName>
</protein>
<dbReference type="Gene3D" id="3.40.50.300">
    <property type="entry name" value="P-loop containing nucleotide triphosphate hydrolases"/>
    <property type="match status" value="1"/>
</dbReference>
<comment type="similarity">
    <text evidence="1">Belongs to the DNA mismatch repair MutS family.</text>
</comment>
<dbReference type="InterPro" id="IPR007696">
    <property type="entry name" value="DNA_mismatch_repair_MutS_core"/>
</dbReference>
<dbReference type="SUPFAM" id="SSF48334">
    <property type="entry name" value="DNA repair protein MutS, domain III"/>
    <property type="match status" value="1"/>
</dbReference>
<keyword evidence="6" id="KW-0175">Coiled coil</keyword>
<dbReference type="Pfam" id="PF05192">
    <property type="entry name" value="MutS_III"/>
    <property type="match status" value="1"/>
</dbReference>
<comment type="caution">
    <text evidence="8">The sequence shown here is derived from an EMBL/GenBank/DDBJ whole genome shotgun (WGS) entry which is preliminary data.</text>
</comment>
<name>A0A6G0WFT4_9STRA</name>
<dbReference type="EMBL" id="VJMJ01000243">
    <property type="protein sequence ID" value="KAF0725374.1"/>
    <property type="molecule type" value="Genomic_DNA"/>
</dbReference>
<keyword evidence="4" id="KW-0238">DNA-binding</keyword>
<dbReference type="SMART" id="SM00533">
    <property type="entry name" value="MUTSd"/>
    <property type="match status" value="1"/>
</dbReference>
<dbReference type="InterPro" id="IPR036678">
    <property type="entry name" value="MutS_con_dom_sf"/>
</dbReference>
<dbReference type="PANTHER" id="PTHR11361">
    <property type="entry name" value="DNA MISMATCH REPAIR PROTEIN MUTS FAMILY MEMBER"/>
    <property type="match status" value="1"/>
</dbReference>
<feature type="domain" description="DNA mismatch repair proteins mutS family" evidence="7">
    <location>
        <begin position="611"/>
        <end position="627"/>
    </location>
</feature>
<dbReference type="GO" id="GO:0006312">
    <property type="term" value="P:mitotic recombination"/>
    <property type="evidence" value="ECO:0007669"/>
    <property type="project" value="TreeGrafter"/>
</dbReference>
<evidence type="ECO:0000256" key="1">
    <source>
        <dbReference type="ARBA" id="ARBA00006271"/>
    </source>
</evidence>
<dbReference type="GO" id="GO:0140664">
    <property type="term" value="F:ATP-dependent DNA damage sensor activity"/>
    <property type="evidence" value="ECO:0007669"/>
    <property type="project" value="InterPro"/>
</dbReference>
<accession>A0A6G0WFT4</accession>
<dbReference type="InterPro" id="IPR000432">
    <property type="entry name" value="DNA_mismatch_repair_MutS_C"/>
</dbReference>
<proteinExistence type="inferred from homology"/>
<keyword evidence="9" id="KW-1185">Reference proteome</keyword>
<dbReference type="Pfam" id="PF00488">
    <property type="entry name" value="MutS_V"/>
    <property type="match status" value="1"/>
</dbReference>
<dbReference type="InterPro" id="IPR007861">
    <property type="entry name" value="DNA_mismatch_repair_MutS_clamp"/>
</dbReference>
<keyword evidence="5" id="KW-0234">DNA repair</keyword>
<dbReference type="InterPro" id="IPR027417">
    <property type="entry name" value="P-loop_NTPase"/>
</dbReference>
<dbReference type="VEuPathDB" id="FungiDB:AeMF1_009922"/>
<dbReference type="PIRSF" id="PIRSF005813">
    <property type="entry name" value="MSH2"/>
    <property type="match status" value="1"/>
</dbReference>
<dbReference type="SMART" id="SM00534">
    <property type="entry name" value="MUTSac"/>
    <property type="match status" value="1"/>
</dbReference>
<keyword evidence="3" id="KW-0067">ATP-binding</keyword>
<gene>
    <name evidence="8" type="ORF">Ae201684_016145</name>
</gene>
<dbReference type="Pfam" id="PF05190">
    <property type="entry name" value="MutS_IV"/>
    <property type="match status" value="1"/>
</dbReference>
<evidence type="ECO:0000256" key="5">
    <source>
        <dbReference type="ARBA" id="ARBA00023204"/>
    </source>
</evidence>
<dbReference type="Gene3D" id="3.30.420.110">
    <property type="entry name" value="MutS, connector domain"/>
    <property type="match status" value="1"/>
</dbReference>
<dbReference type="Gene3D" id="1.10.1420.10">
    <property type="match status" value="2"/>
</dbReference>
<dbReference type="GO" id="GO:0005524">
    <property type="term" value="F:ATP binding"/>
    <property type="evidence" value="ECO:0007669"/>
    <property type="project" value="UniProtKB-KW"/>
</dbReference>
<evidence type="ECO:0000259" key="7">
    <source>
        <dbReference type="PROSITE" id="PS00486"/>
    </source>
</evidence>
<dbReference type="InterPro" id="IPR036187">
    <property type="entry name" value="DNA_mismatch_repair_MutS_sf"/>
</dbReference>
<keyword evidence="5" id="KW-0227">DNA damage</keyword>